<proteinExistence type="predicted"/>
<evidence type="ECO:0000313" key="2">
    <source>
        <dbReference type="EMBL" id="KAK5626478.1"/>
    </source>
</evidence>
<protein>
    <submittedName>
        <fullName evidence="2">Uncharacterized protein</fullName>
    </submittedName>
</protein>
<comment type="caution">
    <text evidence="2">The sequence shown here is derived from an EMBL/GenBank/DDBJ whole genome shotgun (WGS) entry which is preliminary data.</text>
</comment>
<evidence type="ECO:0000256" key="1">
    <source>
        <dbReference type="SAM" id="SignalP"/>
    </source>
</evidence>
<keyword evidence="3" id="KW-1185">Reference proteome</keyword>
<keyword evidence="1" id="KW-0732">Signal</keyword>
<organism evidence="2 3">
    <name type="scientific">Xylaria bambusicola</name>
    <dbReference type="NCBI Taxonomy" id="326684"/>
    <lineage>
        <taxon>Eukaryota</taxon>
        <taxon>Fungi</taxon>
        <taxon>Dikarya</taxon>
        <taxon>Ascomycota</taxon>
        <taxon>Pezizomycotina</taxon>
        <taxon>Sordariomycetes</taxon>
        <taxon>Xylariomycetidae</taxon>
        <taxon>Xylariales</taxon>
        <taxon>Xylariaceae</taxon>
        <taxon>Xylaria</taxon>
    </lineage>
</organism>
<dbReference type="Proteomes" id="UP001305414">
    <property type="component" value="Unassembled WGS sequence"/>
</dbReference>
<feature type="signal peptide" evidence="1">
    <location>
        <begin position="1"/>
        <end position="20"/>
    </location>
</feature>
<reference evidence="2 3" key="1">
    <citation type="submission" date="2023-10" db="EMBL/GenBank/DDBJ databases">
        <title>Draft genome sequence of Xylaria bambusicola isolate GMP-LS, the root and basal stem rot pathogen of sugarcane in Indonesia.</title>
        <authorList>
            <person name="Selvaraj P."/>
            <person name="Muralishankar V."/>
            <person name="Muruganantham S."/>
            <person name="Sp S."/>
            <person name="Haryani S."/>
            <person name="Lau K.J.X."/>
            <person name="Naqvi N.I."/>
        </authorList>
    </citation>
    <scope>NUCLEOTIDE SEQUENCE [LARGE SCALE GENOMIC DNA]</scope>
    <source>
        <strain evidence="2">GMP-LS</strain>
    </source>
</reference>
<dbReference type="AlphaFoldDB" id="A0AAN7UE60"/>
<name>A0AAN7UE60_9PEZI</name>
<gene>
    <name evidence="2" type="ORF">RRF57_002193</name>
</gene>
<dbReference type="EMBL" id="JAWHQM010000003">
    <property type="protein sequence ID" value="KAK5626478.1"/>
    <property type="molecule type" value="Genomic_DNA"/>
</dbReference>
<sequence>MRSTNIAITLLSAIVSTGFAFPRPDGKIGISGVPNVGFGQQLQDTDQTNHWVVWVEGENACPPSVVIDPLTDSPCGIDFELPGYDGQC</sequence>
<accession>A0AAN7UE60</accession>
<feature type="chain" id="PRO_5043037008" evidence="1">
    <location>
        <begin position="21"/>
        <end position="88"/>
    </location>
</feature>
<evidence type="ECO:0000313" key="3">
    <source>
        <dbReference type="Proteomes" id="UP001305414"/>
    </source>
</evidence>